<protein>
    <submittedName>
        <fullName evidence="6">LysR family transcriptional regulator</fullName>
    </submittedName>
</protein>
<keyword evidence="7" id="KW-1185">Reference proteome</keyword>
<dbReference type="Proteomes" id="UP000504882">
    <property type="component" value="Unassembled WGS sequence"/>
</dbReference>
<dbReference type="Gene3D" id="3.40.190.10">
    <property type="entry name" value="Periplasmic binding protein-like II"/>
    <property type="match status" value="2"/>
</dbReference>
<accession>A0ABY2E4A7</accession>
<dbReference type="PANTHER" id="PTHR30126:SF39">
    <property type="entry name" value="HTH-TYPE TRANSCRIPTIONAL REGULATOR CYSL"/>
    <property type="match status" value="1"/>
</dbReference>
<keyword evidence="4" id="KW-0804">Transcription</keyword>
<reference evidence="6 7" key="1">
    <citation type="submission" date="2019-03" db="EMBL/GenBank/DDBJ databases">
        <title>Genomic features of bacteria from cold environments.</title>
        <authorList>
            <person name="Shen L."/>
        </authorList>
    </citation>
    <scope>NUCLEOTIDE SEQUENCE [LARGE SCALE GENOMIC DNA]</scope>
    <source>
        <strain evidence="7">T3246-1</strain>
    </source>
</reference>
<gene>
    <name evidence="6" type="ORF">EXU48_11310</name>
</gene>
<evidence type="ECO:0000313" key="6">
    <source>
        <dbReference type="EMBL" id="TDE94038.1"/>
    </source>
</evidence>
<evidence type="ECO:0000259" key="5">
    <source>
        <dbReference type="PROSITE" id="PS50931"/>
    </source>
</evidence>
<dbReference type="SUPFAM" id="SSF53850">
    <property type="entry name" value="Periplasmic binding protein-like II"/>
    <property type="match status" value="1"/>
</dbReference>
<name>A0ABY2E4A7_9MICO</name>
<feature type="domain" description="HTH lysR-type" evidence="5">
    <location>
        <begin position="10"/>
        <end position="67"/>
    </location>
</feature>
<evidence type="ECO:0000256" key="4">
    <source>
        <dbReference type="ARBA" id="ARBA00023163"/>
    </source>
</evidence>
<dbReference type="InterPro" id="IPR005119">
    <property type="entry name" value="LysR_subst-bd"/>
</dbReference>
<dbReference type="RefSeq" id="WP_133107764.1">
    <property type="nucleotide sequence ID" value="NZ_SMNA01000005.1"/>
</dbReference>
<sequence>MMLATAPVGVTLDALRLLVLVADHGSISAAARVERISQPSASNRIRHLERRLGLELLDRRSRGAELTEHGRMVTGWARGVVEAAGVLITGARALAAETEGDVSIAASQTVAEYLVPTWLARFRALEPDARVRLRVANSRDVIAALRGREIDLGFVEGPTVPTDLVRRRVGADRLVLVVAPGHPLTRRRRPVDAEELAELRLASREAGSGTRDALGWALGRELDPGVELDSNAAVKVMVASGAYPAVISELAVAAELRDRRLVSVPVVGVDLTRTLHAVWRRGWRPSAVIDDLLAVVLGRR</sequence>
<comment type="caution">
    <text evidence="6">The sequence shown here is derived from an EMBL/GenBank/DDBJ whole genome shotgun (WGS) entry which is preliminary data.</text>
</comment>
<dbReference type="Gene3D" id="1.10.10.10">
    <property type="entry name" value="Winged helix-like DNA-binding domain superfamily/Winged helix DNA-binding domain"/>
    <property type="match status" value="1"/>
</dbReference>
<dbReference type="InterPro" id="IPR000847">
    <property type="entry name" value="LysR_HTH_N"/>
</dbReference>
<dbReference type="InterPro" id="IPR036388">
    <property type="entry name" value="WH-like_DNA-bd_sf"/>
</dbReference>
<dbReference type="PRINTS" id="PR00039">
    <property type="entry name" value="HTHLYSR"/>
</dbReference>
<dbReference type="Pfam" id="PF00126">
    <property type="entry name" value="HTH_1"/>
    <property type="match status" value="1"/>
</dbReference>
<dbReference type="SUPFAM" id="SSF46785">
    <property type="entry name" value="Winged helix' DNA-binding domain"/>
    <property type="match status" value="1"/>
</dbReference>
<keyword evidence="2" id="KW-0805">Transcription regulation</keyword>
<proteinExistence type="inferred from homology"/>
<dbReference type="InterPro" id="IPR036390">
    <property type="entry name" value="WH_DNA-bd_sf"/>
</dbReference>
<dbReference type="EMBL" id="SMNA01000005">
    <property type="protein sequence ID" value="TDE94038.1"/>
    <property type="molecule type" value="Genomic_DNA"/>
</dbReference>
<dbReference type="PROSITE" id="PS50931">
    <property type="entry name" value="HTH_LYSR"/>
    <property type="match status" value="1"/>
</dbReference>
<dbReference type="PANTHER" id="PTHR30126">
    <property type="entry name" value="HTH-TYPE TRANSCRIPTIONAL REGULATOR"/>
    <property type="match status" value="1"/>
</dbReference>
<evidence type="ECO:0000313" key="7">
    <source>
        <dbReference type="Proteomes" id="UP000504882"/>
    </source>
</evidence>
<dbReference type="Pfam" id="PF03466">
    <property type="entry name" value="LysR_substrate"/>
    <property type="match status" value="1"/>
</dbReference>
<organism evidence="6 7">
    <name type="scientific">Occultella glacieicola</name>
    <dbReference type="NCBI Taxonomy" id="2518684"/>
    <lineage>
        <taxon>Bacteria</taxon>
        <taxon>Bacillati</taxon>
        <taxon>Actinomycetota</taxon>
        <taxon>Actinomycetes</taxon>
        <taxon>Micrococcales</taxon>
        <taxon>Ruaniaceae</taxon>
        <taxon>Occultella</taxon>
    </lineage>
</organism>
<comment type="similarity">
    <text evidence="1">Belongs to the LysR transcriptional regulatory family.</text>
</comment>
<evidence type="ECO:0000256" key="1">
    <source>
        <dbReference type="ARBA" id="ARBA00009437"/>
    </source>
</evidence>
<evidence type="ECO:0000256" key="2">
    <source>
        <dbReference type="ARBA" id="ARBA00023015"/>
    </source>
</evidence>
<keyword evidence="3" id="KW-0238">DNA-binding</keyword>
<evidence type="ECO:0000256" key="3">
    <source>
        <dbReference type="ARBA" id="ARBA00023125"/>
    </source>
</evidence>